<dbReference type="OrthoDB" id="613240at2"/>
<dbReference type="EMBL" id="QLMI01000001">
    <property type="protein sequence ID" value="RAK24959.1"/>
    <property type="molecule type" value="Genomic_DNA"/>
</dbReference>
<comment type="caution">
    <text evidence="1">The sequence shown here is derived from an EMBL/GenBank/DDBJ whole genome shotgun (WGS) entry which is preliminary data.</text>
</comment>
<gene>
    <name evidence="1" type="ORF">B0I03_101116</name>
</gene>
<evidence type="ECO:0000313" key="2">
    <source>
        <dbReference type="Proteomes" id="UP000249620"/>
    </source>
</evidence>
<sequence>MKKNLLFVLLFTINFIFSQKELSKDYSYTVSAPYKVFDASQKIYFSKNNQSIAIKFDEKKVLIQKFDSDKPAYLKEKLYEKFFPKNYRVEDVLEFDSKFYVFYSSWNGDEDKEQLFSVEIDFDKGEFMTPKLIIEINGKLSGKKNFSFFGGGLYDMIDGTQDKFDFLVSHDRKKMLVQYRKKPEVRNDKKSYDVIGLVAFGDNLTQISEREIKMPYTERRMDNLDYQLDNDGNLYLLTKVFHDDSNDDKKRSKDELANYHLELFFIKNETNELKISRFENKDKFITKLWLFDSPQNFLVCGGFFSNGKGDLDDSDGVLAFKIDKQGNIYDSVSHDIPAEIINQYESEKTKKKNDKKEKKGDVPKFSNLFLKDLIVNNDGSLILVGEQDFVVTHTSMGPNGSTRTYVRYFYNDILITKIGVNGELNWMKKIPKTQSGGRGQGGMSYKYFSANEHHYLVFLDNVKNIDLPIDKTPALHSDGQGGYLTAVKIADSDGSLTKSSILNGRDIEDFQMHQFSVNRVFKTSENSFMLEVYKKKKEDIMIKVILK</sequence>
<protein>
    <submittedName>
        <fullName evidence="1">Uncharacterized protein</fullName>
    </submittedName>
</protein>
<dbReference type="RefSeq" id="WP_111565547.1">
    <property type="nucleotide sequence ID" value="NZ_QLMI01000001.1"/>
</dbReference>
<accession>A0A327Z3K3</accession>
<dbReference type="AlphaFoldDB" id="A0A327Z3K3"/>
<keyword evidence="2" id="KW-1185">Reference proteome</keyword>
<name>A0A327Z3K3_9FLAO</name>
<evidence type="ECO:0000313" key="1">
    <source>
        <dbReference type="EMBL" id="RAK24959.1"/>
    </source>
</evidence>
<organism evidence="1 2">
    <name type="scientific">Flavobacterium aquaticum</name>
    <dbReference type="NCBI Taxonomy" id="1236486"/>
    <lineage>
        <taxon>Bacteria</taxon>
        <taxon>Pseudomonadati</taxon>
        <taxon>Bacteroidota</taxon>
        <taxon>Flavobacteriia</taxon>
        <taxon>Flavobacteriales</taxon>
        <taxon>Flavobacteriaceae</taxon>
        <taxon>Flavobacterium</taxon>
    </lineage>
</organism>
<proteinExistence type="predicted"/>
<reference evidence="1 2" key="1">
    <citation type="submission" date="2018-06" db="EMBL/GenBank/DDBJ databases">
        <title>Genomic Encyclopedia of Type Strains, Phase III (KMG-III): the genomes of soil and plant-associated and newly described type strains.</title>
        <authorList>
            <person name="Whitman W."/>
        </authorList>
    </citation>
    <scope>NUCLEOTIDE SEQUENCE [LARGE SCALE GENOMIC DNA]</scope>
    <source>
        <strain evidence="1 2">CGMCC 1.12398</strain>
    </source>
</reference>
<dbReference type="Proteomes" id="UP000249620">
    <property type="component" value="Unassembled WGS sequence"/>
</dbReference>